<dbReference type="InterPro" id="IPR036721">
    <property type="entry name" value="RCK_C_sf"/>
</dbReference>
<evidence type="ECO:0000256" key="2">
    <source>
        <dbReference type="ARBA" id="ARBA00022448"/>
    </source>
</evidence>
<dbReference type="Pfam" id="PF02080">
    <property type="entry name" value="TrkA_C"/>
    <property type="match status" value="1"/>
</dbReference>
<evidence type="ECO:0000256" key="5">
    <source>
        <dbReference type="ARBA" id="ARBA00023065"/>
    </source>
</evidence>
<gene>
    <name evidence="13" type="ORF">HMPREF9020_00003</name>
</gene>
<proteinExistence type="predicted"/>
<dbReference type="AlphaFoldDB" id="W5IHS9"/>
<comment type="caution">
    <text evidence="13">The sequence shown here is derived from an EMBL/GenBank/DDBJ whole genome shotgun (WGS) entry which is preliminary data.</text>
</comment>
<keyword evidence="8" id="KW-0868">Chloride</keyword>
<evidence type="ECO:0000256" key="11">
    <source>
        <dbReference type="SAM" id="Phobius"/>
    </source>
</evidence>
<feature type="region of interest" description="Disordered" evidence="10">
    <location>
        <begin position="545"/>
        <end position="565"/>
    </location>
</feature>
<feature type="domain" description="RCK C-terminal" evidence="12">
    <location>
        <begin position="462"/>
        <end position="545"/>
    </location>
</feature>
<evidence type="ECO:0000313" key="13">
    <source>
        <dbReference type="EMBL" id="EFG26384.2"/>
    </source>
</evidence>
<dbReference type="GO" id="GO:0008324">
    <property type="term" value="F:monoatomic cation transmembrane transporter activity"/>
    <property type="evidence" value="ECO:0007669"/>
    <property type="project" value="InterPro"/>
</dbReference>
<dbReference type="GO" id="GO:0034707">
    <property type="term" value="C:chloride channel complex"/>
    <property type="evidence" value="ECO:0007669"/>
    <property type="project" value="UniProtKB-KW"/>
</dbReference>
<evidence type="ECO:0000256" key="10">
    <source>
        <dbReference type="SAM" id="MobiDB-lite"/>
    </source>
</evidence>
<evidence type="ECO:0000256" key="9">
    <source>
        <dbReference type="ARBA" id="ARBA00023303"/>
    </source>
</evidence>
<reference evidence="13 14" key="1">
    <citation type="submission" date="2012-01" db="EMBL/GenBank/DDBJ databases">
        <title>The Genome Sequence of Scardovia inopinata F0304.</title>
        <authorList>
            <consortium name="The Broad Institute Genome Sequencing Platform"/>
            <person name="Earl A."/>
            <person name="Ward D."/>
            <person name="Feldgarden M."/>
            <person name="Gevers D."/>
            <person name="Izard J."/>
            <person name="Baranova O.V."/>
            <person name="Blanton J.M."/>
            <person name="Tanner A.C."/>
            <person name="Dewhirst F.E."/>
            <person name="Young S.K."/>
            <person name="Zeng Q."/>
            <person name="Gargeya S."/>
            <person name="Fitzgerald M."/>
            <person name="Haas B."/>
            <person name="Abouelleil A."/>
            <person name="Alvarado L."/>
            <person name="Arachchi H.M."/>
            <person name="Berlin A."/>
            <person name="Chapman S.B."/>
            <person name="Gearin G."/>
            <person name="Goldberg J."/>
            <person name="Griggs A."/>
            <person name="Gujja S."/>
            <person name="Hansen M."/>
            <person name="Heiman D."/>
            <person name="Howarth C."/>
            <person name="Larimer J."/>
            <person name="Lui A."/>
            <person name="MacDonald P.J."/>
            <person name="McCowen C."/>
            <person name="Montmayeur A."/>
            <person name="Murphy C."/>
            <person name="Neiman D."/>
            <person name="Pearson M."/>
            <person name="Priest M."/>
            <person name="Roberts A."/>
            <person name="Saif S."/>
            <person name="Shea T."/>
            <person name="Sisk P."/>
            <person name="Stolte C."/>
            <person name="Sykes S."/>
            <person name="Wortman J."/>
            <person name="Nusbaum C."/>
            <person name="Birren B."/>
        </authorList>
    </citation>
    <scope>NUCLEOTIDE SEQUENCE [LARGE SCALE GENOMIC DNA]</scope>
    <source>
        <strain evidence="13 14">F0304</strain>
    </source>
</reference>
<name>W5IHS9_SCAIO</name>
<keyword evidence="14" id="KW-1185">Reference proteome</keyword>
<dbReference type="Pfam" id="PF00654">
    <property type="entry name" value="Voltage_CLC"/>
    <property type="match status" value="1"/>
</dbReference>
<sequence>MPRKKRHRQEKQAQVPLPLPSPQATLPSHRQLTRQSHTLQLLSGANRMRWLVAAQGILCGLVAGILVVGYRLAIQYGTIFAGKAYLWLKANPLGLLAWAAAVVVSSFLLTYLVRWEPSASGSGIPQTEGTLLWGLPIRWFPVLCVRYMGGILCSLFGLSLGREGPSIHIGAAAAKAVSSKTSKNSVEENSLITSGAAAGLSAAFNAPLSGMMFALEEIHKSFSPTVLLTASTAALTSDAVAKYWFGLRPVLDFTHVNEIPLKDYPWLLPLGLVSGLIGVIINRSLLAFQVFYGKIPELFRPMLALILALPCGIFLPLSLGGGANTIKFAETASGSLKILVILLIVKILFTSTSYSSGVPGGIFMPILTMGALGGGIFARLMVVAGLLPSNLTAVFTVLAMAGALTAAVKAPITSILLVVEMSGSLVHMLPVAATALISLLVSDALHTKPIYPALLERYMIKHEHKNIAAIPAKSGIVEIPVQVDSQAAGRRIGNIEWPESTSIITIRRGGQEFVPRHDTKILAGDALIVTFSGQDQRHVREGLEGICGQGDEDPDPDPALSPNFV</sequence>
<feature type="transmembrane region" description="Helical" evidence="11">
    <location>
        <begin position="50"/>
        <end position="73"/>
    </location>
</feature>
<keyword evidence="4 11" id="KW-1133">Transmembrane helix</keyword>
<dbReference type="GO" id="GO:0005254">
    <property type="term" value="F:chloride channel activity"/>
    <property type="evidence" value="ECO:0007669"/>
    <property type="project" value="UniProtKB-KW"/>
</dbReference>
<evidence type="ECO:0000256" key="8">
    <source>
        <dbReference type="ARBA" id="ARBA00023214"/>
    </source>
</evidence>
<dbReference type="PANTHER" id="PTHR43427:SF6">
    <property type="entry name" value="CHLORIDE CHANNEL PROTEIN CLC-E"/>
    <property type="match status" value="1"/>
</dbReference>
<feature type="transmembrane region" description="Helical" evidence="11">
    <location>
        <begin position="298"/>
        <end position="319"/>
    </location>
</feature>
<evidence type="ECO:0000256" key="4">
    <source>
        <dbReference type="ARBA" id="ARBA00022989"/>
    </source>
</evidence>
<dbReference type="eggNOG" id="COG0038">
    <property type="taxonomic scope" value="Bacteria"/>
</dbReference>
<feature type="transmembrane region" description="Helical" evidence="11">
    <location>
        <begin position="361"/>
        <end position="387"/>
    </location>
</feature>
<accession>W5IHS9</accession>
<dbReference type="InterPro" id="IPR014743">
    <property type="entry name" value="Cl-channel_core"/>
</dbReference>
<evidence type="ECO:0000256" key="1">
    <source>
        <dbReference type="ARBA" id="ARBA00004141"/>
    </source>
</evidence>
<dbReference type="InterPro" id="IPR001807">
    <property type="entry name" value="ClC"/>
</dbReference>
<feature type="transmembrane region" description="Helical" evidence="11">
    <location>
        <begin position="266"/>
        <end position="286"/>
    </location>
</feature>
<evidence type="ECO:0000259" key="12">
    <source>
        <dbReference type="PROSITE" id="PS51202"/>
    </source>
</evidence>
<dbReference type="eggNOG" id="COG0569">
    <property type="taxonomic scope" value="Bacteria"/>
</dbReference>
<keyword evidence="6 11" id="KW-0472">Membrane</keyword>
<keyword evidence="7" id="KW-0869">Chloride channel</keyword>
<dbReference type="Proteomes" id="UP000005777">
    <property type="component" value="Unassembled WGS sequence"/>
</dbReference>
<feature type="region of interest" description="Disordered" evidence="10">
    <location>
        <begin position="1"/>
        <end position="22"/>
    </location>
</feature>
<dbReference type="SUPFAM" id="SSF81340">
    <property type="entry name" value="Clc chloride channel"/>
    <property type="match status" value="1"/>
</dbReference>
<feature type="transmembrane region" description="Helical" evidence="11">
    <location>
        <begin position="93"/>
        <end position="113"/>
    </location>
</feature>
<dbReference type="InterPro" id="IPR006037">
    <property type="entry name" value="RCK_C"/>
</dbReference>
<dbReference type="CDD" id="cd01031">
    <property type="entry name" value="EriC"/>
    <property type="match status" value="1"/>
</dbReference>
<feature type="transmembrane region" description="Helical" evidence="11">
    <location>
        <begin position="331"/>
        <end position="349"/>
    </location>
</feature>
<evidence type="ECO:0000313" key="14">
    <source>
        <dbReference type="Proteomes" id="UP000005777"/>
    </source>
</evidence>
<dbReference type="PROSITE" id="PS51202">
    <property type="entry name" value="RCK_C"/>
    <property type="match status" value="1"/>
</dbReference>
<dbReference type="SUPFAM" id="SSF116726">
    <property type="entry name" value="TrkA C-terminal domain-like"/>
    <property type="match status" value="1"/>
</dbReference>
<protein>
    <recommendedName>
        <fullName evidence="12">RCK C-terminal domain-containing protein</fullName>
    </recommendedName>
</protein>
<evidence type="ECO:0000256" key="6">
    <source>
        <dbReference type="ARBA" id="ARBA00023136"/>
    </source>
</evidence>
<dbReference type="Gene3D" id="3.30.70.1450">
    <property type="entry name" value="Regulator of K+ conductance, C-terminal domain"/>
    <property type="match status" value="1"/>
</dbReference>
<dbReference type="InterPro" id="IPR050368">
    <property type="entry name" value="ClC-type_chloride_channel"/>
</dbReference>
<keyword evidence="3 11" id="KW-0812">Transmembrane</keyword>
<dbReference type="GO" id="GO:0006813">
    <property type="term" value="P:potassium ion transport"/>
    <property type="evidence" value="ECO:0007669"/>
    <property type="project" value="InterPro"/>
</dbReference>
<feature type="transmembrane region" description="Helical" evidence="11">
    <location>
        <begin position="425"/>
        <end position="445"/>
    </location>
</feature>
<comment type="subcellular location">
    <subcellularLocation>
        <location evidence="1">Membrane</location>
        <topology evidence="1">Multi-pass membrane protein</topology>
    </subcellularLocation>
</comment>
<keyword evidence="5" id="KW-0406">Ion transport</keyword>
<evidence type="ECO:0000256" key="7">
    <source>
        <dbReference type="ARBA" id="ARBA00023173"/>
    </source>
</evidence>
<organism evidence="13 14">
    <name type="scientific">Scardovia inopinata F0304</name>
    <dbReference type="NCBI Taxonomy" id="641146"/>
    <lineage>
        <taxon>Bacteria</taxon>
        <taxon>Bacillati</taxon>
        <taxon>Actinomycetota</taxon>
        <taxon>Actinomycetes</taxon>
        <taxon>Bifidobacteriales</taxon>
        <taxon>Bifidobacteriaceae</taxon>
        <taxon>Scardovia</taxon>
    </lineage>
</organism>
<dbReference type="HOGENOM" id="CLU_015263_7_4_11"/>
<dbReference type="PRINTS" id="PR00762">
    <property type="entry name" value="CLCHANNEL"/>
</dbReference>
<dbReference type="PANTHER" id="PTHR43427">
    <property type="entry name" value="CHLORIDE CHANNEL PROTEIN CLC-E"/>
    <property type="match status" value="1"/>
</dbReference>
<dbReference type="EMBL" id="ADCX01000001">
    <property type="protein sequence ID" value="EFG26384.2"/>
    <property type="molecule type" value="Genomic_DNA"/>
</dbReference>
<keyword evidence="2" id="KW-0813">Transport</keyword>
<keyword evidence="9" id="KW-0407">Ion channel</keyword>
<evidence type="ECO:0000256" key="3">
    <source>
        <dbReference type="ARBA" id="ARBA00022692"/>
    </source>
</evidence>
<dbReference type="Gene3D" id="1.10.3080.10">
    <property type="entry name" value="Clc chloride channel"/>
    <property type="match status" value="1"/>
</dbReference>
<feature type="transmembrane region" description="Helical" evidence="11">
    <location>
        <begin position="393"/>
        <end position="418"/>
    </location>
</feature>